<reference evidence="1 2" key="1">
    <citation type="submission" date="2017-08" db="EMBL/GenBank/DDBJ databases">
        <authorList>
            <person name="de Groot N.N."/>
        </authorList>
    </citation>
    <scope>NUCLEOTIDE SEQUENCE [LARGE SCALE GENOMIC DNA]</scope>
    <source>
        <strain evidence="1 2">JC228</strain>
    </source>
</reference>
<gene>
    <name evidence="1" type="ORF">SAMN05877753_10661</name>
</gene>
<organism evidence="1 2">
    <name type="scientific">Bacillus oleivorans</name>
    <dbReference type="NCBI Taxonomy" id="1448271"/>
    <lineage>
        <taxon>Bacteria</taxon>
        <taxon>Bacillati</taxon>
        <taxon>Bacillota</taxon>
        <taxon>Bacilli</taxon>
        <taxon>Bacillales</taxon>
        <taxon>Bacillaceae</taxon>
        <taxon>Bacillus</taxon>
    </lineage>
</organism>
<keyword evidence="2" id="KW-1185">Reference proteome</keyword>
<accession>A0A285CXW0</accession>
<proteinExistence type="predicted"/>
<evidence type="ECO:0000313" key="2">
    <source>
        <dbReference type="Proteomes" id="UP000219546"/>
    </source>
</evidence>
<dbReference type="Proteomes" id="UP000219546">
    <property type="component" value="Unassembled WGS sequence"/>
</dbReference>
<dbReference type="AlphaFoldDB" id="A0A285CXW0"/>
<dbReference type="EMBL" id="OAOP01000006">
    <property type="protein sequence ID" value="SNX72427.1"/>
    <property type="molecule type" value="Genomic_DNA"/>
</dbReference>
<name>A0A285CXW0_9BACI</name>
<sequence>MLGNKFVLKWKGFARVQGKVAPKWETRSMQGYVAPKLKETLQC</sequence>
<evidence type="ECO:0000313" key="1">
    <source>
        <dbReference type="EMBL" id="SNX72427.1"/>
    </source>
</evidence>
<protein>
    <submittedName>
        <fullName evidence="1">Uncharacterized protein</fullName>
    </submittedName>
</protein>